<dbReference type="Proteomes" id="UP000619545">
    <property type="component" value="Unassembled WGS sequence"/>
</dbReference>
<name>A0A832T9F6_9EURY</name>
<dbReference type="EMBL" id="DUJS01000004">
    <property type="protein sequence ID" value="HII70555.1"/>
    <property type="molecule type" value="Genomic_DNA"/>
</dbReference>
<reference evidence="1" key="1">
    <citation type="journal article" date="2020" name="bioRxiv">
        <title>A rank-normalized archaeal taxonomy based on genome phylogeny resolves widespread incomplete and uneven classifications.</title>
        <authorList>
            <person name="Rinke C."/>
            <person name="Chuvochina M."/>
            <person name="Mussig A.J."/>
            <person name="Chaumeil P.-A."/>
            <person name="Waite D.W."/>
            <person name="Whitman W.B."/>
            <person name="Parks D.H."/>
            <person name="Hugenholtz P."/>
        </authorList>
    </citation>
    <scope>NUCLEOTIDE SEQUENCE</scope>
    <source>
        <strain evidence="1">UBA8853</strain>
    </source>
</reference>
<evidence type="ECO:0000313" key="1">
    <source>
        <dbReference type="EMBL" id="HII70555.1"/>
    </source>
</evidence>
<comment type="caution">
    <text evidence="1">The sequence shown here is derived from an EMBL/GenBank/DDBJ whole genome shotgun (WGS) entry which is preliminary data.</text>
</comment>
<dbReference type="GeneID" id="1477603"/>
<organism evidence="1 2">
    <name type="scientific">Methanopyrus kandleri</name>
    <dbReference type="NCBI Taxonomy" id="2320"/>
    <lineage>
        <taxon>Archaea</taxon>
        <taxon>Methanobacteriati</taxon>
        <taxon>Methanobacteriota</taxon>
        <taxon>Methanomada group</taxon>
        <taxon>Methanopyri</taxon>
        <taxon>Methanopyrales</taxon>
        <taxon>Methanopyraceae</taxon>
        <taxon>Methanopyrus</taxon>
    </lineage>
</organism>
<dbReference type="AlphaFoldDB" id="A0A832T9F6"/>
<dbReference type="RefSeq" id="WP_148679444.1">
    <property type="nucleotide sequence ID" value="NZ_DUJS01000004.1"/>
</dbReference>
<sequence length="280" mass="31239">MRCGFPLVLGPLIALVSVVPTGAAADHVTDVTSKVNVDGDYEACKDLLVGVEVYDDQGYVIASCCWDGRCDALGETKVSENHLSRTVDRFIVKMTVRYKNQLLLDERVFIRVIPGQGVIIEFNGRTIELRSANGTWGPEEPLRVVRTIDGKTVGITFRPSAKVEHAEQLSNQWVVDFLYSIDGDVIVHDKKGDYHITFQAHVKHTPLKNAEHDYMQTCPYGKKKTVDEELTHGTFGHLVDDHATKIEDLTRAWANEKMPVNPLLPALAAVLSLLGIRREY</sequence>
<accession>A0A832T9F6</accession>
<protein>
    <submittedName>
        <fullName evidence="1">Uncharacterized protein</fullName>
    </submittedName>
</protein>
<proteinExistence type="predicted"/>
<gene>
    <name evidence="1" type="ORF">HA336_04915</name>
</gene>
<evidence type="ECO:0000313" key="2">
    <source>
        <dbReference type="Proteomes" id="UP000619545"/>
    </source>
</evidence>